<keyword evidence="2" id="KW-1185">Reference proteome</keyword>
<comment type="caution">
    <text evidence="1">The sequence shown here is derived from an EMBL/GenBank/DDBJ whole genome shotgun (WGS) entry which is preliminary data.</text>
</comment>
<dbReference type="EMBL" id="JAPDMQ010000392">
    <property type="protein sequence ID" value="KAK0525583.1"/>
    <property type="molecule type" value="Genomic_DNA"/>
</dbReference>
<evidence type="ECO:0000313" key="2">
    <source>
        <dbReference type="Proteomes" id="UP001176521"/>
    </source>
</evidence>
<dbReference type="Proteomes" id="UP001176521">
    <property type="component" value="Unassembled WGS sequence"/>
</dbReference>
<protein>
    <submittedName>
        <fullName evidence="1">Uncharacterized protein</fullName>
    </submittedName>
</protein>
<name>A0AAN6JJ08_9BASI</name>
<gene>
    <name evidence="1" type="ORF">OC842_005461</name>
</gene>
<sequence>MARTGKSLPDNPSIPTADPLFFMSVLHPRSSKLTHRNRLVALHWARLKRNRAEKRNTTLVIRKWEREQRANITIQAAQTALNDVSRKMWTLIHEAEKFHSIILFAAAAHPLSVANRWFLVDSDRKALVDVSAFDAKDSKQLFKNFASQVNVKVKFKDEEEDQIETLISSMSFSIALTGANLDAGIAAVPARGQMPVLAKPLMMFAGVMPRSRASPYRLKDVT</sequence>
<organism evidence="1 2">
    <name type="scientific">Tilletia horrida</name>
    <dbReference type="NCBI Taxonomy" id="155126"/>
    <lineage>
        <taxon>Eukaryota</taxon>
        <taxon>Fungi</taxon>
        <taxon>Dikarya</taxon>
        <taxon>Basidiomycota</taxon>
        <taxon>Ustilaginomycotina</taxon>
        <taxon>Exobasidiomycetes</taxon>
        <taxon>Tilletiales</taxon>
        <taxon>Tilletiaceae</taxon>
        <taxon>Tilletia</taxon>
    </lineage>
</organism>
<dbReference type="AlphaFoldDB" id="A0AAN6JJ08"/>
<evidence type="ECO:0000313" key="1">
    <source>
        <dbReference type="EMBL" id="KAK0525583.1"/>
    </source>
</evidence>
<proteinExistence type="predicted"/>
<reference evidence="1" key="1">
    <citation type="journal article" date="2023" name="PhytoFront">
        <title>Draft Genome Resources of Seven Strains of Tilletia horrida, Causal Agent of Kernel Smut of Rice.</title>
        <authorList>
            <person name="Khanal S."/>
            <person name="Antony Babu S."/>
            <person name="Zhou X.G."/>
        </authorList>
    </citation>
    <scope>NUCLEOTIDE SEQUENCE</scope>
    <source>
        <strain evidence="1">TX3</strain>
    </source>
</reference>
<accession>A0AAN6JJ08</accession>